<keyword evidence="3" id="KW-1185">Reference proteome</keyword>
<reference evidence="2 3" key="1">
    <citation type="submission" date="2019-03" db="EMBL/GenBank/DDBJ databases">
        <title>Genomic Encyclopedia of Type Strains, Phase IV (KMG-IV): sequencing the most valuable type-strain genomes for metagenomic binning, comparative biology and taxonomic classification.</title>
        <authorList>
            <person name="Goeker M."/>
        </authorList>
    </citation>
    <scope>NUCLEOTIDE SEQUENCE [LARGE SCALE GENOMIC DNA]</scope>
    <source>
        <strain evidence="2 3">DSM 100059</strain>
    </source>
</reference>
<evidence type="ECO:0000313" key="2">
    <source>
        <dbReference type="EMBL" id="TDX00286.1"/>
    </source>
</evidence>
<comment type="caution">
    <text evidence="2">The sequence shown here is derived from an EMBL/GenBank/DDBJ whole genome shotgun (WGS) entry which is preliminary data.</text>
</comment>
<dbReference type="EMBL" id="SODV01000001">
    <property type="protein sequence ID" value="TDX00286.1"/>
    <property type="molecule type" value="Genomic_DNA"/>
</dbReference>
<sequence>MSYEITGKLVAKYDTVQRTGTFKTREFVIEKTEDIGGRSITNYVKFQSVQDRVTLVDRFNIGDEVKVSFNIKGSRWEKDGRVNYITNLDAWRLEQVQLGASASSGVDAIPDYGASSPSSAPPDFVDDLPF</sequence>
<dbReference type="Pfam" id="PF11325">
    <property type="entry name" value="DUF3127"/>
    <property type="match status" value="1"/>
</dbReference>
<dbReference type="InterPro" id="IPR021474">
    <property type="entry name" value="DUF3127"/>
</dbReference>
<protein>
    <submittedName>
        <fullName evidence="2">Uncharacterized protein DUF3127</fullName>
    </submittedName>
</protein>
<evidence type="ECO:0000313" key="3">
    <source>
        <dbReference type="Proteomes" id="UP000294498"/>
    </source>
</evidence>
<accession>A0A4R8DR37</accession>
<organism evidence="2 3">
    <name type="scientific">Dinghuibacter silviterrae</name>
    <dbReference type="NCBI Taxonomy" id="1539049"/>
    <lineage>
        <taxon>Bacteria</taxon>
        <taxon>Pseudomonadati</taxon>
        <taxon>Bacteroidota</taxon>
        <taxon>Chitinophagia</taxon>
        <taxon>Chitinophagales</taxon>
        <taxon>Chitinophagaceae</taxon>
        <taxon>Dinghuibacter</taxon>
    </lineage>
</organism>
<dbReference type="RefSeq" id="WP_133991705.1">
    <property type="nucleotide sequence ID" value="NZ_SODV01000001.1"/>
</dbReference>
<gene>
    <name evidence="2" type="ORF">EDB95_1305</name>
</gene>
<evidence type="ECO:0000256" key="1">
    <source>
        <dbReference type="SAM" id="MobiDB-lite"/>
    </source>
</evidence>
<feature type="region of interest" description="Disordered" evidence="1">
    <location>
        <begin position="109"/>
        <end position="130"/>
    </location>
</feature>
<dbReference type="OrthoDB" id="598142at2"/>
<name>A0A4R8DR37_9BACT</name>
<dbReference type="AlphaFoldDB" id="A0A4R8DR37"/>
<proteinExistence type="predicted"/>
<dbReference type="Proteomes" id="UP000294498">
    <property type="component" value="Unassembled WGS sequence"/>
</dbReference>